<reference evidence="1 2" key="2">
    <citation type="journal article" date="2022" name="Mol. Ecol. Resour.">
        <title>The genomes of chicory, endive, great burdock and yacon provide insights into Asteraceae paleo-polyploidization history and plant inulin production.</title>
        <authorList>
            <person name="Fan W."/>
            <person name="Wang S."/>
            <person name="Wang H."/>
            <person name="Wang A."/>
            <person name="Jiang F."/>
            <person name="Liu H."/>
            <person name="Zhao H."/>
            <person name="Xu D."/>
            <person name="Zhang Y."/>
        </authorList>
    </citation>
    <scope>NUCLEOTIDE SEQUENCE [LARGE SCALE GENOMIC DNA]</scope>
    <source>
        <strain evidence="2">cv. Yunnan</strain>
        <tissue evidence="1">Leaves</tissue>
    </source>
</reference>
<proteinExistence type="predicted"/>
<reference evidence="2" key="1">
    <citation type="journal article" date="2022" name="Mol. Ecol. Resour.">
        <title>The genomes of chicory, endive, great burdock and yacon provide insights into Asteraceae palaeo-polyploidization history and plant inulin production.</title>
        <authorList>
            <person name="Fan W."/>
            <person name="Wang S."/>
            <person name="Wang H."/>
            <person name="Wang A."/>
            <person name="Jiang F."/>
            <person name="Liu H."/>
            <person name="Zhao H."/>
            <person name="Xu D."/>
            <person name="Zhang Y."/>
        </authorList>
    </citation>
    <scope>NUCLEOTIDE SEQUENCE [LARGE SCALE GENOMIC DNA]</scope>
    <source>
        <strain evidence="2">cv. Yunnan</strain>
    </source>
</reference>
<gene>
    <name evidence="1" type="ORF">L1987_18828</name>
</gene>
<dbReference type="Proteomes" id="UP001056120">
    <property type="component" value="Linkage Group LG06"/>
</dbReference>
<comment type="caution">
    <text evidence="1">The sequence shown here is derived from an EMBL/GenBank/DDBJ whole genome shotgun (WGS) entry which is preliminary data.</text>
</comment>
<evidence type="ECO:0000313" key="2">
    <source>
        <dbReference type="Proteomes" id="UP001056120"/>
    </source>
</evidence>
<keyword evidence="2" id="KW-1185">Reference proteome</keyword>
<dbReference type="EMBL" id="CM042023">
    <property type="protein sequence ID" value="KAI3814083.1"/>
    <property type="molecule type" value="Genomic_DNA"/>
</dbReference>
<protein>
    <submittedName>
        <fullName evidence="1">Uncharacterized protein</fullName>
    </submittedName>
</protein>
<accession>A0ACB9J309</accession>
<name>A0ACB9J309_9ASTR</name>
<sequence length="115" mass="13466">MSISTCEAEYIAALSCCSQILWIQQQLRDYGLNYTCTLMYIDNNATMSITNNPVKHNKTKRIEIRHHFIRDCAEKKLIELVKIDSDNNLADRFSKAFDRSQFEFLIKMIDIINPE</sequence>
<evidence type="ECO:0000313" key="1">
    <source>
        <dbReference type="EMBL" id="KAI3814083.1"/>
    </source>
</evidence>
<organism evidence="1 2">
    <name type="scientific">Smallanthus sonchifolius</name>
    <dbReference type="NCBI Taxonomy" id="185202"/>
    <lineage>
        <taxon>Eukaryota</taxon>
        <taxon>Viridiplantae</taxon>
        <taxon>Streptophyta</taxon>
        <taxon>Embryophyta</taxon>
        <taxon>Tracheophyta</taxon>
        <taxon>Spermatophyta</taxon>
        <taxon>Magnoliopsida</taxon>
        <taxon>eudicotyledons</taxon>
        <taxon>Gunneridae</taxon>
        <taxon>Pentapetalae</taxon>
        <taxon>asterids</taxon>
        <taxon>campanulids</taxon>
        <taxon>Asterales</taxon>
        <taxon>Asteraceae</taxon>
        <taxon>Asteroideae</taxon>
        <taxon>Heliantheae alliance</taxon>
        <taxon>Millerieae</taxon>
        <taxon>Smallanthus</taxon>
    </lineage>
</organism>